<evidence type="ECO:0000256" key="6">
    <source>
        <dbReference type="ARBA" id="ARBA00022679"/>
    </source>
</evidence>
<proteinExistence type="inferred from homology"/>
<dbReference type="STRING" id="246195.DNO_0800"/>
<evidence type="ECO:0000256" key="11">
    <source>
        <dbReference type="ARBA" id="ARBA00023098"/>
    </source>
</evidence>
<keyword evidence="15" id="KW-1185">Reference proteome</keyword>
<dbReference type="HOGENOM" id="CLU_017814_0_0_6"/>
<dbReference type="RefSeq" id="WP_012031124.1">
    <property type="nucleotide sequence ID" value="NC_009446.1"/>
</dbReference>
<dbReference type="Gene3D" id="3.30.70.890">
    <property type="entry name" value="GHMP kinase, C-terminal domain"/>
    <property type="match status" value="1"/>
</dbReference>
<dbReference type="InterPro" id="IPR006203">
    <property type="entry name" value="GHMP_knse_ATP-bd_CS"/>
</dbReference>
<dbReference type="InterPro" id="IPR014721">
    <property type="entry name" value="Ribsml_uS5_D2-typ_fold_subgr"/>
</dbReference>
<dbReference type="SUPFAM" id="SSF54211">
    <property type="entry name" value="Ribosomal protein S5 domain 2-like"/>
    <property type="match status" value="1"/>
</dbReference>
<dbReference type="InterPro" id="IPR036554">
    <property type="entry name" value="GHMP_kinase_C_sf"/>
</dbReference>
<dbReference type="Gene3D" id="3.30.230.10">
    <property type="match status" value="1"/>
</dbReference>
<evidence type="ECO:0000256" key="7">
    <source>
        <dbReference type="ARBA" id="ARBA00022741"/>
    </source>
</evidence>
<comment type="similarity">
    <text evidence="2">Belongs to the GHMP kinase family. Mevalonate kinase subfamily.</text>
</comment>
<reference evidence="14 15" key="1">
    <citation type="journal article" date="2007" name="Nat. Biotechnol.">
        <title>Genome sequence and identification of candidate vaccine antigens from the animal pathogen Dichelobacter nodosus.</title>
        <authorList>
            <person name="Myers G.S."/>
            <person name="Parker D."/>
            <person name="Al-Hasani K."/>
            <person name="Kennan R.M."/>
            <person name="Seemann T."/>
            <person name="Ren Q."/>
            <person name="Badger J.H."/>
            <person name="Selengut J.D."/>
            <person name="Deboy R.T."/>
            <person name="Tettelin H."/>
            <person name="Boyce J.D."/>
            <person name="McCarl V.P."/>
            <person name="Han X."/>
            <person name="Nelson W.C."/>
            <person name="Madupu R."/>
            <person name="Mohamoud Y."/>
            <person name="Holley T."/>
            <person name="Fedorova N."/>
            <person name="Khouri H."/>
            <person name="Bottomley S.P."/>
            <person name="Whittington R.J."/>
            <person name="Adler B."/>
            <person name="Songer J.G."/>
            <person name="Rood J.I."/>
            <person name="Paulsen I.T."/>
        </authorList>
    </citation>
    <scope>NUCLEOTIDE SEQUENCE [LARGE SCALE GENOMIC DNA]</scope>
    <source>
        <strain evidence="14 15">VCS1703A</strain>
    </source>
</reference>
<keyword evidence="11" id="KW-0443">Lipid metabolism</keyword>
<evidence type="ECO:0000256" key="2">
    <source>
        <dbReference type="ARBA" id="ARBA00006495"/>
    </source>
</evidence>
<dbReference type="eggNOG" id="COG1577">
    <property type="taxonomic scope" value="Bacteria"/>
</dbReference>
<keyword evidence="9" id="KW-0067">ATP-binding</keyword>
<evidence type="ECO:0000256" key="10">
    <source>
        <dbReference type="ARBA" id="ARBA00022842"/>
    </source>
</evidence>
<organism evidence="14 15">
    <name type="scientific">Dichelobacter nodosus (strain VCS1703A)</name>
    <dbReference type="NCBI Taxonomy" id="246195"/>
    <lineage>
        <taxon>Bacteria</taxon>
        <taxon>Pseudomonadati</taxon>
        <taxon>Pseudomonadota</taxon>
        <taxon>Gammaproteobacteria</taxon>
        <taxon>Cardiobacteriales</taxon>
        <taxon>Cardiobacteriaceae</taxon>
        <taxon>Dichelobacter</taxon>
    </lineage>
</organism>
<evidence type="ECO:0000256" key="9">
    <source>
        <dbReference type="ARBA" id="ARBA00022840"/>
    </source>
</evidence>
<evidence type="ECO:0000256" key="4">
    <source>
        <dbReference type="ARBA" id="ARBA00022490"/>
    </source>
</evidence>
<evidence type="ECO:0000256" key="1">
    <source>
        <dbReference type="ARBA" id="ARBA00004496"/>
    </source>
</evidence>
<dbReference type="PRINTS" id="PR00959">
    <property type="entry name" value="MEVGALKINASE"/>
</dbReference>
<dbReference type="EMBL" id="CP000513">
    <property type="protein sequence ID" value="ABQ13910.1"/>
    <property type="molecule type" value="Genomic_DNA"/>
</dbReference>
<dbReference type="GO" id="GO:0004496">
    <property type="term" value="F:mevalonate kinase activity"/>
    <property type="evidence" value="ECO:0007669"/>
    <property type="project" value="UniProtKB-EC"/>
</dbReference>
<dbReference type="OrthoDB" id="9764892at2"/>
<keyword evidence="4" id="KW-0963">Cytoplasm</keyword>
<dbReference type="InterPro" id="IPR020568">
    <property type="entry name" value="Ribosomal_Su5_D2-typ_SF"/>
</dbReference>
<dbReference type="KEGG" id="dno:DNO_0800"/>
<dbReference type="GO" id="GO:0019287">
    <property type="term" value="P:isopentenyl diphosphate biosynthetic process, mevalonate pathway"/>
    <property type="evidence" value="ECO:0007669"/>
    <property type="project" value="UniProtKB-UniPathway"/>
</dbReference>
<evidence type="ECO:0000256" key="5">
    <source>
        <dbReference type="ARBA" id="ARBA00022516"/>
    </source>
</evidence>
<feature type="domain" description="GHMP kinase N-terminal" evidence="13">
    <location>
        <begin position="124"/>
        <end position="192"/>
    </location>
</feature>
<keyword evidence="8 14" id="KW-0418">Kinase</keyword>
<dbReference type="EC" id="2.7.1.36" evidence="3"/>
<evidence type="ECO:0000256" key="8">
    <source>
        <dbReference type="ARBA" id="ARBA00022777"/>
    </source>
</evidence>
<comment type="pathway">
    <text evidence="12">Isoprenoid biosynthesis; isopentenyl diphosphate biosynthesis via mevalonate pathway; isopentenyl diphosphate from (R)-mevalonate: step 1/3.</text>
</comment>
<dbReference type="PANTHER" id="PTHR43290">
    <property type="entry name" value="MEVALONATE KINASE"/>
    <property type="match status" value="1"/>
</dbReference>
<comment type="subcellular location">
    <subcellularLocation>
        <location evidence="1">Cytoplasm</location>
    </subcellularLocation>
</comment>
<accession>A5EUV5</accession>
<protein>
    <recommendedName>
        <fullName evidence="3">mevalonate kinase</fullName>
        <ecNumber evidence="3">2.7.1.36</ecNumber>
    </recommendedName>
</protein>
<dbReference type="UniPathway" id="UPA00057">
    <property type="reaction ID" value="UER00098"/>
</dbReference>
<dbReference type="PANTHER" id="PTHR43290:SF2">
    <property type="entry name" value="MEVALONATE KINASE"/>
    <property type="match status" value="1"/>
</dbReference>
<dbReference type="PROSITE" id="PS00627">
    <property type="entry name" value="GHMP_KINASES_ATP"/>
    <property type="match status" value="1"/>
</dbReference>
<gene>
    <name evidence="14" type="ordered locus">DNO_0800</name>
</gene>
<sequence length="352" mass="38668">MNRYCARAPGKLILSGEHAVVYGAPAIVVAVARYTRVCFQPFHRGSSLCTALTGITRGRRLPLSALDRLRQKLDQRFEAFLAGQLSVNTILQRPDDLILYTLAQCAKHVPVVGRTKTQSPLAAGRLKTFSDLPLGAGMGSSAAAIAATMVLYEHLLNRPQTLAQRFEKVRFCERLQHGKGSAIDAAAVTFGGMQFLQEQNPCALDLSLKNWYWILSGIPECSTGECVAFVRERHKQDTALWQAFSDCTQALKSVLTSEQSPADVMKENHDLLTKIGVVPEKTRFFIEQMNRCGGAAKISGAGAMRGHHGGMILVWHPDYEALHHFLMQNYPALAWGKIEVADCGAALCDDEQ</sequence>
<dbReference type="InterPro" id="IPR006204">
    <property type="entry name" value="GHMP_kinase_N_dom"/>
</dbReference>
<evidence type="ECO:0000313" key="14">
    <source>
        <dbReference type="EMBL" id="ABQ13910.1"/>
    </source>
</evidence>
<evidence type="ECO:0000256" key="3">
    <source>
        <dbReference type="ARBA" id="ARBA00012103"/>
    </source>
</evidence>
<keyword evidence="5" id="KW-0444">Lipid biosynthesis</keyword>
<dbReference type="GO" id="GO:0005829">
    <property type="term" value="C:cytosol"/>
    <property type="evidence" value="ECO:0007669"/>
    <property type="project" value="TreeGrafter"/>
</dbReference>
<dbReference type="InterPro" id="IPR006205">
    <property type="entry name" value="Mev_gal_kin"/>
</dbReference>
<dbReference type="Pfam" id="PF00288">
    <property type="entry name" value="GHMP_kinases_N"/>
    <property type="match status" value="1"/>
</dbReference>
<evidence type="ECO:0000313" key="15">
    <source>
        <dbReference type="Proteomes" id="UP000000248"/>
    </source>
</evidence>
<keyword evidence="10" id="KW-0460">Magnesium</keyword>
<keyword evidence="6" id="KW-0808">Transferase</keyword>
<dbReference type="Proteomes" id="UP000000248">
    <property type="component" value="Chromosome"/>
</dbReference>
<keyword evidence="7" id="KW-0547">Nucleotide-binding</keyword>
<evidence type="ECO:0000256" key="12">
    <source>
        <dbReference type="ARBA" id="ARBA00029438"/>
    </source>
</evidence>
<dbReference type="GO" id="GO:0005524">
    <property type="term" value="F:ATP binding"/>
    <property type="evidence" value="ECO:0007669"/>
    <property type="project" value="UniProtKB-KW"/>
</dbReference>
<name>A5EUV5_DICNV</name>
<dbReference type="SUPFAM" id="SSF55060">
    <property type="entry name" value="GHMP Kinase, C-terminal domain"/>
    <property type="match status" value="1"/>
</dbReference>
<evidence type="ECO:0000259" key="13">
    <source>
        <dbReference type="Pfam" id="PF00288"/>
    </source>
</evidence>
<dbReference type="AlphaFoldDB" id="A5EUV5"/>